<comment type="caution">
    <text evidence="2">The sequence shown here is derived from an EMBL/GenBank/DDBJ whole genome shotgun (WGS) entry which is preliminary data.</text>
</comment>
<dbReference type="EMBL" id="JARIHO010000115">
    <property type="protein sequence ID" value="KAJ7302524.1"/>
    <property type="molecule type" value="Genomic_DNA"/>
</dbReference>
<reference evidence="2" key="1">
    <citation type="submission" date="2023-03" db="EMBL/GenBank/DDBJ databases">
        <title>Massive genome expansion in bonnet fungi (Mycena s.s.) driven by repeated elements and novel gene families across ecological guilds.</title>
        <authorList>
            <consortium name="Lawrence Berkeley National Laboratory"/>
            <person name="Harder C.B."/>
            <person name="Miyauchi S."/>
            <person name="Viragh M."/>
            <person name="Kuo A."/>
            <person name="Thoen E."/>
            <person name="Andreopoulos B."/>
            <person name="Lu D."/>
            <person name="Skrede I."/>
            <person name="Drula E."/>
            <person name="Henrissat B."/>
            <person name="Morin E."/>
            <person name="Kohler A."/>
            <person name="Barry K."/>
            <person name="LaButti K."/>
            <person name="Morin E."/>
            <person name="Salamov A."/>
            <person name="Lipzen A."/>
            <person name="Mereny Z."/>
            <person name="Hegedus B."/>
            <person name="Baldrian P."/>
            <person name="Stursova M."/>
            <person name="Weitz H."/>
            <person name="Taylor A."/>
            <person name="Grigoriev I.V."/>
            <person name="Nagy L.G."/>
            <person name="Martin F."/>
            <person name="Kauserud H."/>
        </authorList>
    </citation>
    <scope>NUCLEOTIDE SEQUENCE</scope>
    <source>
        <strain evidence="2">CBHHK002</strain>
    </source>
</reference>
<gene>
    <name evidence="2" type="ORF">DFH08DRAFT_826543</name>
</gene>
<accession>A0AAD6Z043</accession>
<protein>
    <submittedName>
        <fullName evidence="2">Uncharacterized protein</fullName>
    </submittedName>
</protein>
<name>A0AAD6Z043_9AGAR</name>
<feature type="region of interest" description="Disordered" evidence="1">
    <location>
        <begin position="65"/>
        <end position="86"/>
    </location>
</feature>
<proteinExistence type="predicted"/>
<keyword evidence="3" id="KW-1185">Reference proteome</keyword>
<sequence length="143" mass="16428">MLQLGVLGQRPPNSLWDLGTLYAYSEFVHDSCVGMYTLYTIRRSVYGRIRIPFKRVNPFRTRPFSKQAEQLYGRDGNRRDGPSTRRRRERIGALFVEDPALFAVFRLRAEVPRCQNDSGGGLPKKVKGRMRNVLSGPILNEPE</sequence>
<evidence type="ECO:0000313" key="3">
    <source>
        <dbReference type="Proteomes" id="UP001218218"/>
    </source>
</evidence>
<dbReference type="Proteomes" id="UP001218218">
    <property type="component" value="Unassembled WGS sequence"/>
</dbReference>
<dbReference type="AlphaFoldDB" id="A0AAD6Z043"/>
<evidence type="ECO:0000313" key="2">
    <source>
        <dbReference type="EMBL" id="KAJ7302524.1"/>
    </source>
</evidence>
<evidence type="ECO:0000256" key="1">
    <source>
        <dbReference type="SAM" id="MobiDB-lite"/>
    </source>
</evidence>
<organism evidence="2 3">
    <name type="scientific">Mycena albidolilacea</name>
    <dbReference type="NCBI Taxonomy" id="1033008"/>
    <lineage>
        <taxon>Eukaryota</taxon>
        <taxon>Fungi</taxon>
        <taxon>Dikarya</taxon>
        <taxon>Basidiomycota</taxon>
        <taxon>Agaricomycotina</taxon>
        <taxon>Agaricomycetes</taxon>
        <taxon>Agaricomycetidae</taxon>
        <taxon>Agaricales</taxon>
        <taxon>Marasmiineae</taxon>
        <taxon>Mycenaceae</taxon>
        <taxon>Mycena</taxon>
    </lineage>
</organism>